<gene>
    <name evidence="3" type="ORF">B0A54_04666</name>
</gene>
<dbReference type="AlphaFoldDB" id="A0A4U0V9V3"/>
<reference evidence="3 4" key="1">
    <citation type="submission" date="2017-03" db="EMBL/GenBank/DDBJ databases">
        <title>Genomes of endolithic fungi from Antarctica.</title>
        <authorList>
            <person name="Coleine C."/>
            <person name="Masonjones S."/>
            <person name="Stajich J.E."/>
        </authorList>
    </citation>
    <scope>NUCLEOTIDE SEQUENCE [LARGE SCALE GENOMIC DNA]</scope>
    <source>
        <strain evidence="3 4">CCFEE 5311</strain>
    </source>
</reference>
<organism evidence="3 4">
    <name type="scientific">Friedmanniomyces endolithicus</name>
    <dbReference type="NCBI Taxonomy" id="329885"/>
    <lineage>
        <taxon>Eukaryota</taxon>
        <taxon>Fungi</taxon>
        <taxon>Dikarya</taxon>
        <taxon>Ascomycota</taxon>
        <taxon>Pezizomycotina</taxon>
        <taxon>Dothideomycetes</taxon>
        <taxon>Dothideomycetidae</taxon>
        <taxon>Mycosphaerellales</taxon>
        <taxon>Teratosphaeriaceae</taxon>
        <taxon>Friedmanniomyces</taxon>
    </lineage>
</organism>
<dbReference type="STRING" id="329885.A0A4U0V9V3"/>
<proteinExistence type="inferred from homology"/>
<comment type="similarity">
    <text evidence="1">Belongs to the short-chain dehydrogenases/reductases (SDR) family.</text>
</comment>
<evidence type="ECO:0000313" key="4">
    <source>
        <dbReference type="Proteomes" id="UP000310066"/>
    </source>
</evidence>
<evidence type="ECO:0000256" key="1">
    <source>
        <dbReference type="ARBA" id="ARBA00006484"/>
    </source>
</evidence>
<comment type="caution">
    <text evidence="3">The sequence shown here is derived from an EMBL/GenBank/DDBJ whole genome shotgun (WGS) entry which is preliminary data.</text>
</comment>
<dbReference type="SUPFAM" id="SSF51735">
    <property type="entry name" value="NAD(P)-binding Rossmann-fold domains"/>
    <property type="match status" value="1"/>
</dbReference>
<keyword evidence="2" id="KW-0560">Oxidoreductase</keyword>
<accession>A0A4U0V9V3</accession>
<dbReference type="InterPro" id="IPR002347">
    <property type="entry name" value="SDR_fam"/>
</dbReference>
<evidence type="ECO:0000313" key="3">
    <source>
        <dbReference type="EMBL" id="TKA44715.1"/>
    </source>
</evidence>
<dbReference type="OrthoDB" id="191139at2759"/>
<dbReference type="EMBL" id="NAJP01000014">
    <property type="protein sequence ID" value="TKA44715.1"/>
    <property type="molecule type" value="Genomic_DNA"/>
</dbReference>
<dbReference type="PANTHER" id="PTHR24320">
    <property type="entry name" value="RETINOL DEHYDROGENASE"/>
    <property type="match status" value="1"/>
</dbReference>
<dbReference type="GO" id="GO:0016491">
    <property type="term" value="F:oxidoreductase activity"/>
    <property type="evidence" value="ECO:0007669"/>
    <property type="project" value="UniProtKB-KW"/>
</dbReference>
<evidence type="ECO:0008006" key="5">
    <source>
        <dbReference type="Google" id="ProtNLM"/>
    </source>
</evidence>
<dbReference type="PANTHER" id="PTHR24320:SF33">
    <property type="entry name" value="OXIDOREDUCTASE BLI-4, MITOCHONDRIAL-RELATED"/>
    <property type="match status" value="1"/>
</dbReference>
<dbReference type="Gene3D" id="3.40.50.720">
    <property type="entry name" value="NAD(P)-binding Rossmann-like Domain"/>
    <property type="match status" value="1"/>
</dbReference>
<sequence length="345" mass="37503">MESVVKGVQTTISQNLGGVAQKLAPADQQFSLEQVPDQSGKVAVVTGGSEGIGFGSSHTLLSKNISKLFIISLSKEIVDGAKKSIADELGQEKADRIHWIQCDLTDWKRVTEAAKEISDSTDRLDILINNAARGIMTYQLTDYGVEQHMALNLIGHATLTSHLMPLLKKTAEKGDKVRIVNLASNAHQNAPKDTKFESLDELNTDLGAMGQYGRSKLADLLYARYLARHLTPSHPNILANAVHPGIVKTRQSEELIHEPFPVAGYAMSTGMSPFKKSVFEGCVSSMFAATTTEKSGQYICPPAAIEPGSDLAQDEALGEQLMKLTSEIVQQKMNNVKDGCPMKFY</sequence>
<dbReference type="Proteomes" id="UP000310066">
    <property type="component" value="Unassembled WGS sequence"/>
</dbReference>
<dbReference type="Pfam" id="PF00106">
    <property type="entry name" value="adh_short"/>
    <property type="match status" value="1"/>
</dbReference>
<dbReference type="PRINTS" id="PR00081">
    <property type="entry name" value="GDHRDH"/>
</dbReference>
<evidence type="ECO:0000256" key="2">
    <source>
        <dbReference type="ARBA" id="ARBA00023002"/>
    </source>
</evidence>
<name>A0A4U0V9V3_9PEZI</name>
<protein>
    <recommendedName>
        <fullName evidence="5">Oxidoreductase bli-4, mitochondrial</fullName>
    </recommendedName>
</protein>
<dbReference type="InterPro" id="IPR036291">
    <property type="entry name" value="NAD(P)-bd_dom_sf"/>
</dbReference>